<organism evidence="5 6">
    <name type="scientific">Strongylus vulgaris</name>
    <name type="common">Blood worm</name>
    <dbReference type="NCBI Taxonomy" id="40348"/>
    <lineage>
        <taxon>Eukaryota</taxon>
        <taxon>Metazoa</taxon>
        <taxon>Ecdysozoa</taxon>
        <taxon>Nematoda</taxon>
        <taxon>Chromadorea</taxon>
        <taxon>Rhabditida</taxon>
        <taxon>Rhabditina</taxon>
        <taxon>Rhabditomorpha</taxon>
        <taxon>Strongyloidea</taxon>
        <taxon>Strongylidae</taxon>
        <taxon>Strongylus</taxon>
    </lineage>
</organism>
<name>A0A3P7JM96_STRVU</name>
<dbReference type="GO" id="GO:0005524">
    <property type="term" value="F:ATP binding"/>
    <property type="evidence" value="ECO:0007669"/>
    <property type="project" value="UniProtKB-KW"/>
</dbReference>
<evidence type="ECO:0000256" key="3">
    <source>
        <dbReference type="ARBA" id="ARBA00022741"/>
    </source>
</evidence>
<protein>
    <recommendedName>
        <fullName evidence="7">Formate--tetrahydrofolate ligase</fullName>
    </recommendedName>
</protein>
<evidence type="ECO:0008006" key="7">
    <source>
        <dbReference type="Google" id="ProtNLM"/>
    </source>
</evidence>
<dbReference type="EMBL" id="UYYB01130468">
    <property type="protein sequence ID" value="VDM84476.1"/>
    <property type="molecule type" value="Genomic_DNA"/>
</dbReference>
<keyword evidence="2" id="KW-0436">Ligase</keyword>
<dbReference type="SUPFAM" id="SSF52540">
    <property type="entry name" value="P-loop containing nucleoside triphosphate hydrolases"/>
    <property type="match status" value="1"/>
</dbReference>
<evidence type="ECO:0000256" key="1">
    <source>
        <dbReference type="ARBA" id="ARBA00022563"/>
    </source>
</evidence>
<dbReference type="GO" id="GO:0004329">
    <property type="term" value="F:formate-tetrahydrofolate ligase activity"/>
    <property type="evidence" value="ECO:0007669"/>
    <property type="project" value="InterPro"/>
</dbReference>
<keyword evidence="4" id="KW-0067">ATP-binding</keyword>
<dbReference type="InterPro" id="IPR027417">
    <property type="entry name" value="P-loop_NTPase"/>
</dbReference>
<evidence type="ECO:0000256" key="2">
    <source>
        <dbReference type="ARBA" id="ARBA00022598"/>
    </source>
</evidence>
<reference evidence="5 6" key="1">
    <citation type="submission" date="2018-11" db="EMBL/GenBank/DDBJ databases">
        <authorList>
            <consortium name="Pathogen Informatics"/>
        </authorList>
    </citation>
    <scope>NUCLEOTIDE SEQUENCE [LARGE SCALE GENOMIC DNA]</scope>
</reference>
<evidence type="ECO:0000256" key="4">
    <source>
        <dbReference type="ARBA" id="ARBA00022840"/>
    </source>
</evidence>
<evidence type="ECO:0000313" key="6">
    <source>
        <dbReference type="Proteomes" id="UP000270094"/>
    </source>
</evidence>
<keyword evidence="3" id="KW-0547">Nucleotide-binding</keyword>
<proteinExistence type="predicted"/>
<accession>A0A3P7JM96</accession>
<dbReference type="Pfam" id="PF01268">
    <property type="entry name" value="FTHFS"/>
    <property type="match status" value="1"/>
</dbReference>
<evidence type="ECO:0000313" key="5">
    <source>
        <dbReference type="EMBL" id="VDM84476.1"/>
    </source>
</evidence>
<dbReference type="InterPro" id="IPR000559">
    <property type="entry name" value="Formate_THF_ligase"/>
</dbReference>
<dbReference type="OrthoDB" id="5126881at2759"/>
<keyword evidence="1" id="KW-0554">One-carbon metabolism</keyword>
<dbReference type="AlphaFoldDB" id="A0A3P7JM96"/>
<dbReference type="Gene3D" id="3.40.50.300">
    <property type="entry name" value="P-loop containing nucleotide triphosphate hydrolases"/>
    <property type="match status" value="1"/>
</dbReference>
<keyword evidence="6" id="KW-1185">Reference proteome</keyword>
<dbReference type="GO" id="GO:0006730">
    <property type="term" value="P:one-carbon metabolic process"/>
    <property type="evidence" value="ECO:0007669"/>
    <property type="project" value="UniProtKB-KW"/>
</dbReference>
<gene>
    <name evidence="5" type="ORF">SVUK_LOCUS19474</name>
</gene>
<sequence>MQTWNVEYFKPKLVEPVPSDIVISRAHPPKNIEQVAEEVGILPEELDPYGRKKAKVSLDVLKRYNSNTIW</sequence>
<dbReference type="Proteomes" id="UP000270094">
    <property type="component" value="Unassembled WGS sequence"/>
</dbReference>